<dbReference type="SUPFAM" id="SSF56784">
    <property type="entry name" value="HAD-like"/>
    <property type="match status" value="1"/>
</dbReference>
<protein>
    <recommendedName>
        <fullName evidence="3">Cof-type HAD-IIB family hydrolase</fullName>
    </recommendedName>
</protein>
<evidence type="ECO:0000313" key="2">
    <source>
        <dbReference type="Proteomes" id="UP000570361"/>
    </source>
</evidence>
<dbReference type="AlphaFoldDB" id="A0A7W5B2I0"/>
<dbReference type="GO" id="GO:0016791">
    <property type="term" value="F:phosphatase activity"/>
    <property type="evidence" value="ECO:0007669"/>
    <property type="project" value="TreeGrafter"/>
</dbReference>
<dbReference type="InterPro" id="IPR023214">
    <property type="entry name" value="HAD_sf"/>
</dbReference>
<dbReference type="SFLD" id="SFLDS00003">
    <property type="entry name" value="Haloacid_Dehalogenase"/>
    <property type="match status" value="1"/>
</dbReference>
<dbReference type="NCBIfam" id="TIGR01484">
    <property type="entry name" value="HAD-SF-IIB"/>
    <property type="match status" value="1"/>
</dbReference>
<gene>
    <name evidence="1" type="ORF">FHS18_005091</name>
</gene>
<dbReference type="PROSITE" id="PS01228">
    <property type="entry name" value="COF_1"/>
    <property type="match status" value="1"/>
</dbReference>
<reference evidence="1 2" key="1">
    <citation type="submission" date="2020-08" db="EMBL/GenBank/DDBJ databases">
        <title>Genomic Encyclopedia of Type Strains, Phase III (KMG-III): the genomes of soil and plant-associated and newly described type strains.</title>
        <authorList>
            <person name="Whitman W."/>
        </authorList>
    </citation>
    <scope>NUCLEOTIDE SEQUENCE [LARGE SCALE GENOMIC DNA]</scope>
    <source>
        <strain evidence="1 2">CECT 5862</strain>
    </source>
</reference>
<dbReference type="Pfam" id="PF08282">
    <property type="entry name" value="Hydrolase_3"/>
    <property type="match status" value="1"/>
</dbReference>
<dbReference type="PROSITE" id="PS01229">
    <property type="entry name" value="COF_2"/>
    <property type="match status" value="1"/>
</dbReference>
<organism evidence="1 2">
    <name type="scientific">Paenibacillus phyllosphaerae</name>
    <dbReference type="NCBI Taxonomy" id="274593"/>
    <lineage>
        <taxon>Bacteria</taxon>
        <taxon>Bacillati</taxon>
        <taxon>Bacillota</taxon>
        <taxon>Bacilli</taxon>
        <taxon>Bacillales</taxon>
        <taxon>Paenibacillaceae</taxon>
        <taxon>Paenibacillus</taxon>
    </lineage>
</organism>
<dbReference type="NCBIfam" id="TIGR00099">
    <property type="entry name" value="Cof-subfamily"/>
    <property type="match status" value="1"/>
</dbReference>
<dbReference type="Proteomes" id="UP000570361">
    <property type="component" value="Unassembled WGS sequence"/>
</dbReference>
<sequence>MNKPKLVLFDIDGTLLNDRHAIPDSTKAAVRVLQESGIQTAIATGRSPSHFEWIREELNIDSYVSINGQYVVHKGRPIYENPISIELLRNFAAYAESTGHVTAYCGSGEIRVSTAAHPLIQAGFSSVNLPYPIVDPLYYEQDPVYQGNLFIPVAHQALYEAQFPELRFIRWHDEAVDFLPMGCSKAAGIPYLLAAAGVDASECAAFGDGLNDVEMLTFVGLGIAMGNGVREAKEAAKHVTASSSEDGIWAALHLLGIPQPTA</sequence>
<dbReference type="GO" id="GO:0000287">
    <property type="term" value="F:magnesium ion binding"/>
    <property type="evidence" value="ECO:0007669"/>
    <property type="project" value="TreeGrafter"/>
</dbReference>
<evidence type="ECO:0008006" key="3">
    <source>
        <dbReference type="Google" id="ProtNLM"/>
    </source>
</evidence>
<keyword evidence="2" id="KW-1185">Reference proteome</keyword>
<accession>A0A7W5B2I0</accession>
<dbReference type="EMBL" id="JACHXK010000015">
    <property type="protein sequence ID" value="MBB3112989.1"/>
    <property type="molecule type" value="Genomic_DNA"/>
</dbReference>
<comment type="caution">
    <text evidence="1">The sequence shown here is derived from an EMBL/GenBank/DDBJ whole genome shotgun (WGS) entry which is preliminary data.</text>
</comment>
<name>A0A7W5B2I0_9BACL</name>
<dbReference type="InterPro" id="IPR006379">
    <property type="entry name" value="HAD-SF_hydro_IIB"/>
</dbReference>
<dbReference type="GO" id="GO:0005829">
    <property type="term" value="C:cytosol"/>
    <property type="evidence" value="ECO:0007669"/>
    <property type="project" value="TreeGrafter"/>
</dbReference>
<dbReference type="SFLD" id="SFLDG01140">
    <property type="entry name" value="C2.B:_Phosphomannomutase_and_P"/>
    <property type="match status" value="1"/>
</dbReference>
<dbReference type="PANTHER" id="PTHR10000:SF25">
    <property type="entry name" value="PHOSPHATASE YKRA-RELATED"/>
    <property type="match status" value="1"/>
</dbReference>
<dbReference type="Gene3D" id="3.40.50.1000">
    <property type="entry name" value="HAD superfamily/HAD-like"/>
    <property type="match status" value="1"/>
</dbReference>
<dbReference type="RefSeq" id="WP_183603083.1">
    <property type="nucleotide sequence ID" value="NZ_JACHXK010000015.1"/>
</dbReference>
<dbReference type="InterPro" id="IPR036412">
    <property type="entry name" value="HAD-like_sf"/>
</dbReference>
<dbReference type="Gene3D" id="3.30.1240.10">
    <property type="match status" value="1"/>
</dbReference>
<dbReference type="PANTHER" id="PTHR10000">
    <property type="entry name" value="PHOSPHOSERINE PHOSPHATASE"/>
    <property type="match status" value="1"/>
</dbReference>
<dbReference type="InterPro" id="IPR000150">
    <property type="entry name" value="Cof"/>
</dbReference>
<evidence type="ECO:0000313" key="1">
    <source>
        <dbReference type="EMBL" id="MBB3112989.1"/>
    </source>
</evidence>
<proteinExistence type="predicted"/>